<dbReference type="Proteomes" id="UP000053331">
    <property type="component" value="Unassembled WGS sequence"/>
</dbReference>
<dbReference type="InterPro" id="IPR001173">
    <property type="entry name" value="Glyco_trans_2-like"/>
</dbReference>
<feature type="domain" description="Glycosyltransferase 2-like" evidence="1">
    <location>
        <begin position="8"/>
        <end position="128"/>
    </location>
</feature>
<dbReference type="Pfam" id="PF00535">
    <property type="entry name" value="Glycos_transf_2"/>
    <property type="match status" value="1"/>
</dbReference>
<proteinExistence type="predicted"/>
<dbReference type="PANTHER" id="PTHR10859">
    <property type="entry name" value="GLYCOSYL TRANSFERASE"/>
    <property type="match status" value="1"/>
</dbReference>
<dbReference type="RefSeq" id="WP_050022812.1">
    <property type="nucleotide sequence ID" value="NZ_JNFH02000001.1"/>
</dbReference>
<evidence type="ECO:0000313" key="3">
    <source>
        <dbReference type="Proteomes" id="UP000053331"/>
    </source>
</evidence>
<accession>A0A0F8D755</accession>
<dbReference type="AlphaFoldDB" id="A0A0F8D755"/>
<evidence type="ECO:0000313" key="2">
    <source>
        <dbReference type="EMBL" id="KKF40124.1"/>
    </source>
</evidence>
<dbReference type="PANTHER" id="PTHR10859:SF91">
    <property type="entry name" value="DOLICHYL-PHOSPHATE BETA-GLUCOSYLTRANSFERASE"/>
    <property type="match status" value="1"/>
</dbReference>
<sequence>MTGGSVGIVVPAYQPDISQLQQYIKAINKNISPNTIIIEIDSPEKDTERQLSDIPARVETVPYRRGKGAAVTEGFEKLETDTFAFADADGATPTDSLADVIKPVQMSSADLSVGSRRHPRSDIDADQTIVRQFLGSGFTWLAKTILPIKLFDYQCGAKAISANCWDKVREHLYESGFAWDIELIAIAGALDSQIEEVPIKWKDRPGSTVDPVWDSINLFKSLITARHRAKQLSGDRLHKVIAGYSREQTPIIDSKNESS</sequence>
<protein>
    <submittedName>
        <fullName evidence="2">Dolichol-P-glucose transferase</fullName>
    </submittedName>
</protein>
<keyword evidence="2" id="KW-0808">Transferase</keyword>
<dbReference type="EMBL" id="JNFH02000001">
    <property type="protein sequence ID" value="KKF40124.1"/>
    <property type="molecule type" value="Genomic_DNA"/>
</dbReference>
<dbReference type="SUPFAM" id="SSF53448">
    <property type="entry name" value="Nucleotide-diphospho-sugar transferases"/>
    <property type="match status" value="1"/>
</dbReference>
<comment type="caution">
    <text evidence="2">The sequence shown here is derived from an EMBL/GenBank/DDBJ whole genome shotgun (WGS) entry which is preliminary data.</text>
</comment>
<dbReference type="OrthoDB" id="11098at2157"/>
<keyword evidence="3" id="KW-1185">Reference proteome</keyword>
<dbReference type="Gene3D" id="3.90.550.10">
    <property type="entry name" value="Spore Coat Polysaccharide Biosynthesis Protein SpsA, Chain A"/>
    <property type="match status" value="1"/>
</dbReference>
<organism evidence="2 3">
    <name type="scientific">Halorubrum saccharovorum</name>
    <dbReference type="NCBI Taxonomy" id="2248"/>
    <lineage>
        <taxon>Archaea</taxon>
        <taxon>Methanobacteriati</taxon>
        <taxon>Methanobacteriota</taxon>
        <taxon>Stenosarchaea group</taxon>
        <taxon>Halobacteria</taxon>
        <taxon>Halobacteriales</taxon>
        <taxon>Haloferacaceae</taxon>
        <taxon>Halorubrum</taxon>
    </lineage>
</organism>
<dbReference type="InterPro" id="IPR029044">
    <property type="entry name" value="Nucleotide-diphossugar_trans"/>
</dbReference>
<evidence type="ECO:0000259" key="1">
    <source>
        <dbReference type="Pfam" id="PF00535"/>
    </source>
</evidence>
<dbReference type="GO" id="GO:0016740">
    <property type="term" value="F:transferase activity"/>
    <property type="evidence" value="ECO:0007669"/>
    <property type="project" value="UniProtKB-KW"/>
</dbReference>
<gene>
    <name evidence="2" type="ORF">FK85_22895</name>
</gene>
<dbReference type="GO" id="GO:0006487">
    <property type="term" value="P:protein N-linked glycosylation"/>
    <property type="evidence" value="ECO:0007669"/>
    <property type="project" value="TreeGrafter"/>
</dbReference>
<name>A0A0F8D755_9EURY</name>
<reference evidence="2 3" key="1">
    <citation type="journal article" date="2015" name="Genome Announc.">
        <title>Draft genome sequence of a Halorubrum H3 strain isolated from the burlinskoye salt lake (Altai Krai, Russia).</title>
        <authorList>
            <person name="Rozanov A.S."/>
            <person name="Bryanskaya A.V."/>
            <person name="Malup T.K."/>
            <person name="Kotenko A.V."/>
            <person name="Peltek S.E."/>
        </authorList>
    </citation>
    <scope>NUCLEOTIDE SEQUENCE [LARGE SCALE GENOMIC DNA]</scope>
    <source>
        <strain evidence="2 3">H3</strain>
    </source>
</reference>